<keyword evidence="4" id="KW-0997">Cell inner membrane</keyword>
<evidence type="ECO:0000256" key="5">
    <source>
        <dbReference type="ARBA" id="ARBA00022692"/>
    </source>
</evidence>
<dbReference type="Proteomes" id="UP001198163">
    <property type="component" value="Unassembled WGS sequence"/>
</dbReference>
<evidence type="ECO:0000256" key="1">
    <source>
        <dbReference type="ARBA" id="ARBA00004429"/>
    </source>
</evidence>
<dbReference type="Pfam" id="PF00528">
    <property type="entry name" value="BPD_transp_1"/>
    <property type="match status" value="1"/>
</dbReference>
<feature type="transmembrane region" description="Helical" evidence="8">
    <location>
        <begin position="366"/>
        <end position="390"/>
    </location>
</feature>
<feature type="transmembrane region" description="Helical" evidence="8">
    <location>
        <begin position="211"/>
        <end position="240"/>
    </location>
</feature>
<feature type="transmembrane region" description="Helical" evidence="8">
    <location>
        <begin position="525"/>
        <end position="546"/>
    </location>
</feature>
<dbReference type="PROSITE" id="PS50928">
    <property type="entry name" value="ABC_TM1"/>
    <property type="match status" value="2"/>
</dbReference>
<feature type="transmembrane region" description="Helical" evidence="8">
    <location>
        <begin position="427"/>
        <end position="446"/>
    </location>
</feature>
<organism evidence="10 11">
    <name type="scientific">Teretinema zuelzerae</name>
    <dbReference type="NCBI Taxonomy" id="156"/>
    <lineage>
        <taxon>Bacteria</taxon>
        <taxon>Pseudomonadati</taxon>
        <taxon>Spirochaetota</taxon>
        <taxon>Spirochaetia</taxon>
        <taxon>Spirochaetales</taxon>
        <taxon>Treponemataceae</taxon>
        <taxon>Teretinema</taxon>
    </lineage>
</organism>
<comment type="similarity">
    <text evidence="8">Belongs to the binding-protein-dependent transport system permease family.</text>
</comment>
<evidence type="ECO:0000256" key="8">
    <source>
        <dbReference type="RuleBase" id="RU363032"/>
    </source>
</evidence>
<evidence type="ECO:0000313" key="11">
    <source>
        <dbReference type="Proteomes" id="UP001198163"/>
    </source>
</evidence>
<dbReference type="RefSeq" id="WP_230754106.1">
    <property type="nucleotide sequence ID" value="NZ_JAINWA010000001.1"/>
</dbReference>
<sequence>MKLNPMRGCALRRPAPGGMILLLTAGAGAAALLAALLSFFIPAGAALLAASGSDSPAGGAPGVGFSRLFSALGFTLLQALLSSLTAMALGVPAAFLTARREFPGRRLLLSLSGIPLCIPPIIIALAFVLFYGRQGYLNTALMRIFRLEEPPVTFLYSLSGVVLAHGLYNFPVVLRTVSRVWERLPASEEEAAALLGASPFRIFRTVTFPHLAGAVLSSSVLVFLYCFFSFVIVLLFGGVGGTTLEVELYLAIRAGFDYRAAGWIAVVETVSALGIVFAYQAIQKKLSEGASGFRNPAKRTGFASRTEKTLAVVFLAAIAVFFLGPLLLVVARSFSFFPGGQYTGRSAASLAAWKTLLFRPAFAPSLFATIGTAAAVALVSAAAGTFFAVWERVSPRRLLSMLPLAPLAVSSVMLGFGWRLLVPRGSVWMLVCAGSALAWPFAWTQIRAAIDRIPPSVMDAALLLSKSPLEAHARVTLPLAAKGILSGAALVFAISAGDATLPLVLSIPKFENLPLMLYRLVGSYRFAEACACAVLLALLSGFVFFLQDSEGFESPGEE</sequence>
<evidence type="ECO:0000259" key="9">
    <source>
        <dbReference type="PROSITE" id="PS50928"/>
    </source>
</evidence>
<proteinExistence type="inferred from homology"/>
<dbReference type="GO" id="GO:0055085">
    <property type="term" value="P:transmembrane transport"/>
    <property type="evidence" value="ECO:0007669"/>
    <property type="project" value="InterPro"/>
</dbReference>
<name>A0AAE3EFW3_9SPIR</name>
<feature type="transmembrane region" description="Helical" evidence="8">
    <location>
        <begin position="107"/>
        <end position="132"/>
    </location>
</feature>
<evidence type="ECO:0000256" key="4">
    <source>
        <dbReference type="ARBA" id="ARBA00022519"/>
    </source>
</evidence>
<dbReference type="PANTHER" id="PTHR43357">
    <property type="entry name" value="INNER MEMBRANE ABC TRANSPORTER PERMEASE PROTEIN YDCV"/>
    <property type="match status" value="1"/>
</dbReference>
<evidence type="ECO:0000256" key="7">
    <source>
        <dbReference type="ARBA" id="ARBA00023136"/>
    </source>
</evidence>
<dbReference type="AlphaFoldDB" id="A0AAE3EFW3"/>
<feature type="transmembrane region" description="Helical" evidence="8">
    <location>
        <begin position="309"/>
        <end position="331"/>
    </location>
</feature>
<dbReference type="InterPro" id="IPR000515">
    <property type="entry name" value="MetI-like"/>
</dbReference>
<evidence type="ECO:0000256" key="2">
    <source>
        <dbReference type="ARBA" id="ARBA00022448"/>
    </source>
</evidence>
<keyword evidence="7 8" id="KW-0472">Membrane</keyword>
<feature type="transmembrane region" description="Helical" evidence="8">
    <location>
        <begin position="402"/>
        <end position="421"/>
    </location>
</feature>
<dbReference type="Gene3D" id="1.10.3720.10">
    <property type="entry name" value="MetI-like"/>
    <property type="match status" value="2"/>
</dbReference>
<comment type="caution">
    <text evidence="10">The sequence shown here is derived from an EMBL/GenBank/DDBJ whole genome shotgun (WGS) entry which is preliminary data.</text>
</comment>
<feature type="transmembrane region" description="Helical" evidence="8">
    <location>
        <begin position="69"/>
        <end position="95"/>
    </location>
</feature>
<keyword evidence="11" id="KW-1185">Reference proteome</keyword>
<dbReference type="CDD" id="cd06261">
    <property type="entry name" value="TM_PBP2"/>
    <property type="match status" value="2"/>
</dbReference>
<feature type="domain" description="ABC transmembrane type-1" evidence="9">
    <location>
        <begin position="366"/>
        <end position="547"/>
    </location>
</feature>
<evidence type="ECO:0000256" key="6">
    <source>
        <dbReference type="ARBA" id="ARBA00022989"/>
    </source>
</evidence>
<evidence type="ECO:0000313" key="10">
    <source>
        <dbReference type="EMBL" id="MCD1654155.1"/>
    </source>
</evidence>
<dbReference type="PANTHER" id="PTHR43357:SF4">
    <property type="entry name" value="INNER MEMBRANE ABC TRANSPORTER PERMEASE PROTEIN YDCV"/>
    <property type="match status" value="1"/>
</dbReference>
<dbReference type="GO" id="GO:0005886">
    <property type="term" value="C:plasma membrane"/>
    <property type="evidence" value="ECO:0007669"/>
    <property type="project" value="UniProtKB-SubCell"/>
</dbReference>
<dbReference type="SUPFAM" id="SSF161098">
    <property type="entry name" value="MetI-like"/>
    <property type="match status" value="2"/>
</dbReference>
<comment type="subcellular location">
    <subcellularLocation>
        <location evidence="1">Cell inner membrane</location>
        <topology evidence="1">Multi-pass membrane protein</topology>
    </subcellularLocation>
    <subcellularLocation>
        <location evidence="8">Cell membrane</location>
        <topology evidence="8">Multi-pass membrane protein</topology>
    </subcellularLocation>
</comment>
<feature type="transmembrane region" description="Helical" evidence="8">
    <location>
        <begin position="260"/>
        <end position="279"/>
    </location>
</feature>
<keyword evidence="3" id="KW-1003">Cell membrane</keyword>
<dbReference type="EMBL" id="JAINWA010000001">
    <property type="protein sequence ID" value="MCD1654155.1"/>
    <property type="molecule type" value="Genomic_DNA"/>
</dbReference>
<reference evidence="10" key="1">
    <citation type="submission" date="2021-08" db="EMBL/GenBank/DDBJ databases">
        <title>Comparative analyses of Brucepasteria parasyntrophica and Teretinema zuelzerae.</title>
        <authorList>
            <person name="Song Y."/>
            <person name="Brune A."/>
        </authorList>
    </citation>
    <scope>NUCLEOTIDE SEQUENCE</scope>
    <source>
        <strain evidence="10">DSM 1903</strain>
    </source>
</reference>
<feature type="domain" description="ABC transmembrane type-1" evidence="9">
    <location>
        <begin position="72"/>
        <end position="279"/>
    </location>
</feature>
<keyword evidence="2 8" id="KW-0813">Transport</keyword>
<protein>
    <submittedName>
        <fullName evidence="10">Iron ABC transporter permease</fullName>
    </submittedName>
</protein>
<feature type="transmembrane region" description="Helical" evidence="8">
    <location>
        <begin position="152"/>
        <end position="174"/>
    </location>
</feature>
<accession>A0AAE3EFW3</accession>
<keyword evidence="5 8" id="KW-0812">Transmembrane</keyword>
<keyword evidence="6 8" id="KW-1133">Transmembrane helix</keyword>
<gene>
    <name evidence="10" type="ORF">K7J14_05505</name>
</gene>
<evidence type="ECO:0000256" key="3">
    <source>
        <dbReference type="ARBA" id="ARBA00022475"/>
    </source>
</evidence>
<dbReference type="InterPro" id="IPR035906">
    <property type="entry name" value="MetI-like_sf"/>
</dbReference>